<dbReference type="OrthoDB" id="2149705at2759"/>
<reference evidence="2 3" key="1">
    <citation type="submission" date="2017-10" db="EMBL/GenBank/DDBJ databases">
        <title>Comparative genomics in systemic dimorphic fungi from Ajellomycetaceae.</title>
        <authorList>
            <person name="Munoz J.F."/>
            <person name="Mcewen J.G."/>
            <person name="Clay O.K."/>
            <person name="Cuomo C.A."/>
        </authorList>
    </citation>
    <scope>NUCLEOTIDE SEQUENCE [LARGE SCALE GENOMIC DNA]</scope>
    <source>
        <strain evidence="2 3">UAMH5409</strain>
    </source>
</reference>
<gene>
    <name evidence="2" type="ORF">AJ79_10319</name>
</gene>
<feature type="compositionally biased region" description="Polar residues" evidence="1">
    <location>
        <begin position="1"/>
        <end position="25"/>
    </location>
</feature>
<comment type="caution">
    <text evidence="2">The sequence shown here is derived from an EMBL/GenBank/DDBJ whole genome shotgun (WGS) entry which is preliminary data.</text>
</comment>
<evidence type="ECO:0000313" key="2">
    <source>
        <dbReference type="EMBL" id="PGG95012.1"/>
    </source>
</evidence>
<evidence type="ECO:0008006" key="4">
    <source>
        <dbReference type="Google" id="ProtNLM"/>
    </source>
</evidence>
<evidence type="ECO:0000256" key="1">
    <source>
        <dbReference type="SAM" id="MobiDB-lite"/>
    </source>
</evidence>
<evidence type="ECO:0000313" key="3">
    <source>
        <dbReference type="Proteomes" id="UP000223968"/>
    </source>
</evidence>
<dbReference type="SUPFAM" id="SSF88697">
    <property type="entry name" value="PUA domain-like"/>
    <property type="match status" value="1"/>
</dbReference>
<proteinExistence type="predicted"/>
<dbReference type="AlphaFoldDB" id="A0A2B7WEI2"/>
<name>A0A2B7WEI2_9EURO</name>
<organism evidence="2 3">
    <name type="scientific">Helicocarpus griseus UAMH5409</name>
    <dbReference type="NCBI Taxonomy" id="1447875"/>
    <lineage>
        <taxon>Eukaryota</taxon>
        <taxon>Fungi</taxon>
        <taxon>Dikarya</taxon>
        <taxon>Ascomycota</taxon>
        <taxon>Pezizomycotina</taxon>
        <taxon>Eurotiomycetes</taxon>
        <taxon>Eurotiomycetidae</taxon>
        <taxon>Onygenales</taxon>
        <taxon>Ajellomycetaceae</taxon>
        <taxon>Helicocarpus</taxon>
    </lineage>
</organism>
<dbReference type="EMBL" id="PDNB01000454">
    <property type="protein sequence ID" value="PGG95012.1"/>
    <property type="molecule type" value="Genomic_DNA"/>
</dbReference>
<keyword evidence="3" id="KW-1185">Reference proteome</keyword>
<sequence length="203" mass="22710">MAKPSSFTQTTLNGSLQGSSHTTISDNKHRISKKPQPAKSKSKSKSKSTGPIDRILTDVILSIKPLHLGNIVSRQKNHEYRKYRLRDGVTRLWFYETGDGGAGRASITHIAVIPASIRHTPGFVPAEPFGIGNAEFNDGLKESKYGYPILELFELVQPVTLAEMKSRWGMGGAPMGWRYVERDLWEDRWGENQGGAEKVRRVF</sequence>
<dbReference type="InterPro" id="IPR015947">
    <property type="entry name" value="PUA-like_sf"/>
</dbReference>
<dbReference type="Proteomes" id="UP000223968">
    <property type="component" value="Unassembled WGS sequence"/>
</dbReference>
<protein>
    <recommendedName>
        <fullName evidence="4">ASCH domain-containing protein</fullName>
    </recommendedName>
</protein>
<feature type="region of interest" description="Disordered" evidence="1">
    <location>
        <begin position="1"/>
        <end position="50"/>
    </location>
</feature>
<accession>A0A2B7WEI2</accession>